<keyword evidence="1" id="KW-1133">Transmembrane helix</keyword>
<dbReference type="SUPFAM" id="SSF55154">
    <property type="entry name" value="CYTH-like phosphatases"/>
    <property type="match status" value="1"/>
</dbReference>
<name>A0A8C8DHF2_9TELE</name>
<dbReference type="InterPro" id="IPR008173">
    <property type="entry name" value="Adenylyl_cyclase_CyaB"/>
</dbReference>
<evidence type="ECO:0000256" key="1">
    <source>
        <dbReference type="SAM" id="Phobius"/>
    </source>
</evidence>
<dbReference type="InterPro" id="IPR023577">
    <property type="entry name" value="CYTH_domain"/>
</dbReference>
<dbReference type="PANTHER" id="PTHR21028:SF2">
    <property type="entry name" value="CYTH DOMAIN-CONTAINING PROTEIN"/>
    <property type="match status" value="1"/>
</dbReference>
<reference evidence="3" key="2">
    <citation type="submission" date="2025-09" db="UniProtKB">
        <authorList>
            <consortium name="Ensembl"/>
        </authorList>
    </citation>
    <scope>IDENTIFICATION</scope>
</reference>
<dbReference type="AlphaFoldDB" id="A0A8C8DHF2"/>
<keyword evidence="1" id="KW-0812">Transmembrane</keyword>
<dbReference type="InterPro" id="IPR033469">
    <property type="entry name" value="CYTH-like_dom_sf"/>
</dbReference>
<reference evidence="3" key="1">
    <citation type="submission" date="2025-08" db="UniProtKB">
        <authorList>
            <consortium name="Ensembl"/>
        </authorList>
    </citation>
    <scope>IDENTIFICATION</scope>
</reference>
<feature type="transmembrane region" description="Helical" evidence="1">
    <location>
        <begin position="75"/>
        <end position="96"/>
    </location>
</feature>
<dbReference type="SMART" id="SM01118">
    <property type="entry name" value="CYTH"/>
    <property type="match status" value="1"/>
</dbReference>
<sequence length="328" mass="34394">MAAWSAERVSLGGSWLVPGVGAGGCPELLGGGGVLVWGCGCPSPVGPCVGFSRRGGGAALLVGLGRRSLSLRASLLSGSGGLAAVLLALAWVAGLVARAAVVPCRFPCGVGGIPAAAAAAVGVLGWGWLGTLPPSFHVPPSILEEHKLSPEHRSMPSNVEIKAKVSDPAPFARRAAELSQSEGSIIRQHDTFFNCSRGRLKLRDFMDGSGQLIFYQRADTDGPKLSRYSISPTSDPLGLQAVLSDALGVKGEVRKERRLFLIGQTRVHLDAVEGLGHYMELEVVMRPEQSVEEGQQVAEGLMQQLGVPQESLVTGAYMDLILDGRQQT</sequence>
<evidence type="ECO:0000313" key="4">
    <source>
        <dbReference type="Proteomes" id="UP000694383"/>
    </source>
</evidence>
<evidence type="ECO:0000259" key="2">
    <source>
        <dbReference type="PROSITE" id="PS51707"/>
    </source>
</evidence>
<feature type="transmembrane region" description="Helical" evidence="1">
    <location>
        <begin position="108"/>
        <end position="129"/>
    </location>
</feature>
<accession>A0A8C8DHF2</accession>
<dbReference type="GO" id="GO:0016462">
    <property type="term" value="F:pyrophosphatase activity"/>
    <property type="evidence" value="ECO:0007669"/>
    <property type="project" value="UniProtKB-ARBA"/>
</dbReference>
<keyword evidence="4" id="KW-1185">Reference proteome</keyword>
<dbReference type="GeneTree" id="ENSGT00390000003014"/>
<keyword evidence="1" id="KW-0472">Membrane</keyword>
<dbReference type="PROSITE" id="PS51707">
    <property type="entry name" value="CYTH"/>
    <property type="match status" value="1"/>
</dbReference>
<dbReference type="Pfam" id="PF01928">
    <property type="entry name" value="CYTH"/>
    <property type="match status" value="1"/>
</dbReference>
<protein>
    <submittedName>
        <fullName evidence="3">Si:ch211-156b7.4</fullName>
    </submittedName>
</protein>
<dbReference type="CDD" id="cd07890">
    <property type="entry name" value="CYTH-like_AC_IV-like"/>
    <property type="match status" value="1"/>
</dbReference>
<organism evidence="3 4">
    <name type="scientific">Oryzias sinensis</name>
    <name type="common">Chinese medaka</name>
    <dbReference type="NCBI Taxonomy" id="183150"/>
    <lineage>
        <taxon>Eukaryota</taxon>
        <taxon>Metazoa</taxon>
        <taxon>Chordata</taxon>
        <taxon>Craniata</taxon>
        <taxon>Vertebrata</taxon>
        <taxon>Euteleostomi</taxon>
        <taxon>Actinopterygii</taxon>
        <taxon>Neopterygii</taxon>
        <taxon>Teleostei</taxon>
        <taxon>Neoteleostei</taxon>
        <taxon>Acanthomorphata</taxon>
        <taxon>Ovalentaria</taxon>
        <taxon>Atherinomorphae</taxon>
        <taxon>Beloniformes</taxon>
        <taxon>Adrianichthyidae</taxon>
        <taxon>Oryziinae</taxon>
        <taxon>Oryzias</taxon>
    </lineage>
</organism>
<evidence type="ECO:0000313" key="3">
    <source>
        <dbReference type="Ensembl" id="ENSOSIP00000005779.1"/>
    </source>
</evidence>
<dbReference type="PANTHER" id="PTHR21028">
    <property type="entry name" value="SI:CH211-156B7.4"/>
    <property type="match status" value="1"/>
</dbReference>
<proteinExistence type="predicted"/>
<dbReference type="Ensembl" id="ENSOSIT00000006199.1">
    <property type="protein sequence ID" value="ENSOSIP00000005779.1"/>
    <property type="gene ID" value="ENSOSIG00000003972.1"/>
</dbReference>
<dbReference type="Gene3D" id="2.40.320.10">
    <property type="entry name" value="Hypothetical Protein Pfu-838710-001"/>
    <property type="match status" value="1"/>
</dbReference>
<dbReference type="Proteomes" id="UP000694383">
    <property type="component" value="Unplaced"/>
</dbReference>
<feature type="domain" description="CYTH" evidence="2">
    <location>
        <begin position="156"/>
        <end position="323"/>
    </location>
</feature>